<evidence type="ECO:0000259" key="5">
    <source>
        <dbReference type="PROSITE" id="PS50404"/>
    </source>
</evidence>
<evidence type="ECO:0000259" key="6">
    <source>
        <dbReference type="PROSITE" id="PS50405"/>
    </source>
</evidence>
<keyword evidence="3" id="KW-0949">S-adenosyl-L-methionine</keyword>
<dbReference type="Pfam" id="PF08100">
    <property type="entry name" value="Dimerisation"/>
    <property type="match status" value="1"/>
</dbReference>
<dbReference type="OMA" id="WHELANT"/>
<reference key="2">
    <citation type="submission" date="2011-05" db="EMBL/GenBank/DDBJ databases">
        <title>The Genome Sequence of Magnaporthe oryzae 70-15.</title>
        <authorList>
            <consortium name="The Broad Institute Genome Sequencing Platform"/>
            <person name="Ma L.-J."/>
            <person name="Dead R."/>
            <person name="Young S.K."/>
            <person name="Zeng Q."/>
            <person name="Gargeya S."/>
            <person name="Fitzgerald M."/>
            <person name="Haas B."/>
            <person name="Abouelleil A."/>
            <person name="Alvarado L."/>
            <person name="Arachchi H.M."/>
            <person name="Berlin A."/>
            <person name="Brown A."/>
            <person name="Chapman S.B."/>
            <person name="Chen Z."/>
            <person name="Dunbar C."/>
            <person name="Freedman E."/>
            <person name="Gearin G."/>
            <person name="Gellesch M."/>
            <person name="Goldberg J."/>
            <person name="Griggs A."/>
            <person name="Gujja S."/>
            <person name="Heiman D."/>
            <person name="Howarth C."/>
            <person name="Larson L."/>
            <person name="Lui A."/>
            <person name="MacDonald P.J.P."/>
            <person name="Mehta T."/>
            <person name="Montmayeur A."/>
            <person name="Murphy C."/>
            <person name="Neiman D."/>
            <person name="Pearson M."/>
            <person name="Priest M."/>
            <person name="Roberts A."/>
            <person name="Saif S."/>
            <person name="Shea T."/>
            <person name="Shenoy N."/>
            <person name="Sisk P."/>
            <person name="Stolte C."/>
            <person name="Sykes S."/>
            <person name="Yandava C."/>
            <person name="Wortman J."/>
            <person name="Nusbaum C."/>
            <person name="Birren B."/>
        </authorList>
    </citation>
    <scope>NUCLEOTIDE SEQUENCE</scope>
    <source>
        <strain>70-15</strain>
    </source>
</reference>
<dbReference type="SMR" id="G4N0L3"/>
<evidence type="ECO:0000313" key="9">
    <source>
        <dbReference type="Proteomes" id="UP000009058"/>
    </source>
</evidence>
<dbReference type="GO" id="GO:0046983">
    <property type="term" value="F:protein dimerization activity"/>
    <property type="evidence" value="ECO:0007669"/>
    <property type="project" value="InterPro"/>
</dbReference>
<dbReference type="EMBL" id="CM001233">
    <property type="protein sequence ID" value="EHA53144.1"/>
    <property type="molecule type" value="Genomic_DNA"/>
</dbReference>
<dbReference type="InterPro" id="IPR004045">
    <property type="entry name" value="Glutathione_S-Trfase_N"/>
</dbReference>
<dbReference type="PANTHER" id="PTHR43712:SF2">
    <property type="entry name" value="O-METHYLTRANSFERASE CICE"/>
    <property type="match status" value="1"/>
</dbReference>
<evidence type="ECO:0000256" key="2">
    <source>
        <dbReference type="ARBA" id="ARBA00022679"/>
    </source>
</evidence>
<evidence type="ECO:0000259" key="7">
    <source>
        <dbReference type="PROSITE" id="PS50835"/>
    </source>
</evidence>
<dbReference type="PROSITE" id="PS50835">
    <property type="entry name" value="IG_LIKE"/>
    <property type="match status" value="1"/>
</dbReference>
<dbReference type="Gene3D" id="1.20.1050.130">
    <property type="match status" value="1"/>
</dbReference>
<dbReference type="OrthoDB" id="1606438at2759"/>
<dbReference type="AlphaFoldDB" id="G4N0L3"/>
<keyword evidence="2" id="KW-0808">Transferase</keyword>
<dbReference type="eggNOG" id="KOG3178">
    <property type="taxonomic scope" value="Eukaryota"/>
</dbReference>
<dbReference type="PANTHER" id="PTHR43712">
    <property type="entry name" value="PUTATIVE (AFU_ORTHOLOGUE AFUA_4G14580)-RELATED"/>
    <property type="match status" value="1"/>
</dbReference>
<dbReference type="KEGG" id="mgr:MGG_16915"/>
<dbReference type="SUPFAM" id="SSF52833">
    <property type="entry name" value="Thioredoxin-like"/>
    <property type="match status" value="1"/>
</dbReference>
<dbReference type="SUPFAM" id="SSF53335">
    <property type="entry name" value="S-adenosyl-L-methionine-dependent methyltransferases"/>
    <property type="match status" value="1"/>
</dbReference>
<gene>
    <name evidence="8" type="ORF">MGG_16915</name>
</gene>
<dbReference type="InterPro" id="IPR016461">
    <property type="entry name" value="COMT-like"/>
</dbReference>
<dbReference type="PROSITE" id="PS51683">
    <property type="entry name" value="SAM_OMT_II"/>
    <property type="match status" value="1"/>
</dbReference>
<feature type="domain" description="GST N-terminal" evidence="5">
    <location>
        <begin position="618"/>
        <end position="717"/>
    </location>
</feature>
<protein>
    <recommendedName>
        <fullName evidence="10">O-methyltransferase domain-containing protein</fullName>
    </recommendedName>
</protein>
<dbReference type="Gene3D" id="1.10.10.10">
    <property type="entry name" value="Winged helix-like DNA-binding domain superfamily/Winged helix DNA-binding domain"/>
    <property type="match status" value="1"/>
</dbReference>
<dbReference type="InterPro" id="IPR029063">
    <property type="entry name" value="SAM-dependent_MTases_sf"/>
</dbReference>
<dbReference type="SUPFAM" id="SSF47616">
    <property type="entry name" value="GST C-terminal domain-like"/>
    <property type="match status" value="1"/>
</dbReference>
<feature type="domain" description="Ig-like" evidence="7">
    <location>
        <begin position="348"/>
        <end position="434"/>
    </location>
</feature>
<dbReference type="InterPro" id="IPR036249">
    <property type="entry name" value="Thioredoxin-like_sf"/>
</dbReference>
<dbReference type="Gene3D" id="3.40.50.150">
    <property type="entry name" value="Vaccinia Virus protein VP39"/>
    <property type="match status" value="1"/>
</dbReference>
<evidence type="ECO:0008006" key="10">
    <source>
        <dbReference type="Google" id="ProtNLM"/>
    </source>
</evidence>
<feature type="compositionally biased region" description="Polar residues" evidence="4">
    <location>
        <begin position="580"/>
        <end position="602"/>
    </location>
</feature>
<dbReference type="InterPro" id="IPR010987">
    <property type="entry name" value="Glutathione-S-Trfase_C-like"/>
</dbReference>
<dbReference type="PROSITE" id="PS50405">
    <property type="entry name" value="GST_CTER"/>
    <property type="match status" value="1"/>
</dbReference>
<dbReference type="eggNOG" id="KOG0867">
    <property type="taxonomic scope" value="Eukaryota"/>
</dbReference>
<dbReference type="InterPro" id="IPR036390">
    <property type="entry name" value="WH_DNA-bd_sf"/>
</dbReference>
<dbReference type="InterPro" id="IPR036388">
    <property type="entry name" value="WH-like_DNA-bd_sf"/>
</dbReference>
<feature type="compositionally biased region" description="Low complexity" evidence="4">
    <location>
        <begin position="507"/>
        <end position="519"/>
    </location>
</feature>
<feature type="domain" description="GST C-terminal" evidence="6">
    <location>
        <begin position="723"/>
        <end position="853"/>
    </location>
</feature>
<organism evidence="8 9">
    <name type="scientific">Pyricularia oryzae (strain 70-15 / ATCC MYA-4617 / FGSC 8958)</name>
    <name type="common">Rice blast fungus</name>
    <name type="synonym">Magnaporthe oryzae</name>
    <dbReference type="NCBI Taxonomy" id="242507"/>
    <lineage>
        <taxon>Eukaryota</taxon>
        <taxon>Fungi</taxon>
        <taxon>Dikarya</taxon>
        <taxon>Ascomycota</taxon>
        <taxon>Pezizomycotina</taxon>
        <taxon>Sordariomycetes</taxon>
        <taxon>Sordariomycetidae</taxon>
        <taxon>Magnaporthales</taxon>
        <taxon>Pyriculariaceae</taxon>
        <taxon>Pyricularia</taxon>
    </lineage>
</organism>
<evidence type="ECO:0000256" key="3">
    <source>
        <dbReference type="ARBA" id="ARBA00022691"/>
    </source>
</evidence>
<feature type="region of interest" description="Disordered" evidence="4">
    <location>
        <begin position="495"/>
        <end position="624"/>
    </location>
</feature>
<dbReference type="InParanoid" id="G4N0L3"/>
<dbReference type="HOGENOM" id="CLU_333191_0_0_1"/>
<proteinExistence type="predicted"/>
<dbReference type="GeneID" id="12985872"/>
<dbReference type="VEuPathDB" id="FungiDB:MGG_16915"/>
<dbReference type="SUPFAM" id="SSF46785">
    <property type="entry name" value="Winged helix' DNA-binding domain"/>
    <property type="match status" value="1"/>
</dbReference>
<keyword evidence="9" id="KW-1185">Reference proteome</keyword>
<dbReference type="Pfam" id="PF00891">
    <property type="entry name" value="Methyltransf_2"/>
    <property type="match status" value="1"/>
</dbReference>
<dbReference type="InterPro" id="IPR036282">
    <property type="entry name" value="Glutathione-S-Trfase_C_sf"/>
</dbReference>
<dbReference type="InterPro" id="IPR007110">
    <property type="entry name" value="Ig-like_dom"/>
</dbReference>
<dbReference type="PROSITE" id="PS50404">
    <property type="entry name" value="GST_NTER"/>
    <property type="match status" value="1"/>
</dbReference>
<dbReference type="Proteomes" id="UP000009058">
    <property type="component" value="Chromosome 3"/>
</dbReference>
<sequence>MQCVSGSREAVRITNRTPNPTIGHLLHEQYNDCLRNHGFVYNTINDANWDSQHSHGMLFSSHSDNAMSTPSSTEGGRSSQDSLCDLLVRIEASLIAFHDLLSDPETASLLSQSLHSDTVLPDSNLLLMSQRIVDLLGLIEHQLEPAALRLADYFLGYTTTKCLVSAVQLNIADHLSHGPLSLSDLAGKAQADPQRLGQILRPLYTSNIFGYDANTGMYCNNRVSELIRADHRTQWRNWVELYGNQFYDIAAGIPQFLGPGRGTRSAAQHVFDTDDNMFTYFQSRGWVPQLHKTLGAGAEAMAPGILADYPWHELANTTVIDVGGGGGALIASLLRGHPTMKGGIYDLPSVIDHVRSKLAPGGPLEDVGPRLTCLVGGDFLKEVPASSAYTMKWCLHDWSDADASLILQNIRAAIQPAESADHECRLVILESVLSDRRSGRLSVYGDINMMMTAKGHERTEEQWRTLVTGAGWVVHSILPLRNAWVQAIDLRPGPATRDDAAGPTPDAVAAESEAEQPAASRVVEPESLLQHPDQEGAPTASNTKAMEGETKLPSAHSGNVEKKASSSPSAQDTGCEKRPQNSNLQDSATTSSIEAAANTQTTDLKRISDISTPPAPVRQPEVMHGDVEADGRVVLYIIKADQTSYINYIKPLILALELQAPHVLSVVDTKDEWYSSVHPQRMVPALKDRDPSTGEACIVFESTACLQYLCERFDPAGTWSGRTAAEKGSVMAWTAYQTAALGPTAKYWLYFLRGYPNRQNPTPLPKTIEQLHKDTLRQWDILEQRLSQPGQAYIALKDRATIADLSYLPFSMPYMFALFSVRIEDWPHVHKWSQDMLSRPAVKAVLERAPTLGHGAVA</sequence>
<dbReference type="GO" id="GO:0032259">
    <property type="term" value="P:methylation"/>
    <property type="evidence" value="ECO:0007669"/>
    <property type="project" value="UniProtKB-KW"/>
</dbReference>
<reference evidence="8 9" key="1">
    <citation type="journal article" date="2005" name="Nature">
        <title>The genome sequence of the rice blast fungus Magnaporthe grisea.</title>
        <authorList>
            <person name="Dean R.A."/>
            <person name="Talbot N.J."/>
            <person name="Ebbole D.J."/>
            <person name="Farman M.L."/>
            <person name="Mitchell T.K."/>
            <person name="Orbach M.J."/>
            <person name="Thon M."/>
            <person name="Kulkarni R."/>
            <person name="Xu J.R."/>
            <person name="Pan H."/>
            <person name="Read N.D."/>
            <person name="Lee Y.H."/>
            <person name="Carbone I."/>
            <person name="Brown D."/>
            <person name="Oh Y.Y."/>
            <person name="Donofrio N."/>
            <person name="Jeong J.S."/>
            <person name="Soanes D.M."/>
            <person name="Djonovic S."/>
            <person name="Kolomiets E."/>
            <person name="Rehmeyer C."/>
            <person name="Li W."/>
            <person name="Harding M."/>
            <person name="Kim S."/>
            <person name="Lebrun M.H."/>
            <person name="Bohnert H."/>
            <person name="Coughlan S."/>
            <person name="Butler J."/>
            <person name="Calvo S."/>
            <person name="Ma L.J."/>
            <person name="Nicol R."/>
            <person name="Purcell S."/>
            <person name="Nusbaum C."/>
            <person name="Galagan J.E."/>
            <person name="Birren B.W."/>
        </authorList>
    </citation>
    <scope>NUCLEOTIDE SEQUENCE [LARGE SCALE GENOMIC DNA]</scope>
    <source>
        <strain evidence="9">70-15 / ATCC MYA-4617 / FGSC 8958</strain>
    </source>
</reference>
<keyword evidence="1" id="KW-0489">Methyltransferase</keyword>
<dbReference type="InterPro" id="IPR001077">
    <property type="entry name" value="COMT_C"/>
</dbReference>
<evidence type="ECO:0000256" key="1">
    <source>
        <dbReference type="ARBA" id="ARBA00022603"/>
    </source>
</evidence>
<evidence type="ECO:0000313" key="8">
    <source>
        <dbReference type="EMBL" id="EHA53144.1"/>
    </source>
</evidence>
<accession>G4N0L3</accession>
<dbReference type="RefSeq" id="XP_003712951.1">
    <property type="nucleotide sequence ID" value="XM_003712903.1"/>
</dbReference>
<name>G4N0L3_PYRO7</name>
<dbReference type="GO" id="GO:0008171">
    <property type="term" value="F:O-methyltransferase activity"/>
    <property type="evidence" value="ECO:0007669"/>
    <property type="project" value="InterPro"/>
</dbReference>
<dbReference type="InterPro" id="IPR012967">
    <property type="entry name" value="COMT_dimerisation"/>
</dbReference>
<dbReference type="Pfam" id="PF13409">
    <property type="entry name" value="GST_N_2"/>
    <property type="match status" value="1"/>
</dbReference>
<evidence type="ECO:0000256" key="4">
    <source>
        <dbReference type="SAM" id="MobiDB-lite"/>
    </source>
</evidence>